<organism evidence="1 2">
    <name type="scientific">Sporomusa ovata</name>
    <dbReference type="NCBI Taxonomy" id="2378"/>
    <lineage>
        <taxon>Bacteria</taxon>
        <taxon>Bacillati</taxon>
        <taxon>Bacillota</taxon>
        <taxon>Negativicutes</taxon>
        <taxon>Selenomonadales</taxon>
        <taxon>Sporomusaceae</taxon>
        <taxon>Sporomusa</taxon>
    </lineage>
</organism>
<dbReference type="Proteomes" id="UP000049855">
    <property type="component" value="Unassembled WGS sequence"/>
</dbReference>
<reference evidence="2" key="1">
    <citation type="submission" date="2015-03" db="EMBL/GenBank/DDBJ databases">
        <authorList>
            <person name="Nijsse Bart"/>
        </authorList>
    </citation>
    <scope>NUCLEOTIDE SEQUENCE [LARGE SCALE GENOMIC DNA]</scope>
</reference>
<dbReference type="Pfam" id="PF09929">
    <property type="entry name" value="DUF2161"/>
    <property type="match status" value="1"/>
</dbReference>
<evidence type="ECO:0000313" key="1">
    <source>
        <dbReference type="EMBL" id="CQR73678.1"/>
    </source>
</evidence>
<proteinExistence type="predicted"/>
<dbReference type="InterPro" id="IPR018679">
    <property type="entry name" value="DUF2161"/>
</dbReference>
<dbReference type="EMBL" id="CTRP01000014">
    <property type="protein sequence ID" value="CQR73678.1"/>
    <property type="molecule type" value="Genomic_DNA"/>
</dbReference>
<name>A0A0U1L1X2_9FIRM</name>
<evidence type="ECO:0000313" key="2">
    <source>
        <dbReference type="Proteomes" id="UP000049855"/>
    </source>
</evidence>
<accession>A0A0U1L1X2</accession>
<sequence length="242" mass="27477">MNKTTIINREEDLYIPVRDYLVRQGYTVKSEISYCDVTAINNAGTLLVIEMKLRVNLEVILQAVQRQRTADIVYIAVPKNNRALLTVKWRNICHLLRRLEIGLLLVTNGKTPVVVEEALAPEPFNREISRRSAKRKRQQLLDEFAGRHGDFNTGGSTGKKIVTAYKEIAIHIAALLVKHGSLSVKQLKELGTDADKTAGILQNNYYHWFQRTARGVYCLTETGLAELNSYQELVNYYTGVTR</sequence>
<gene>
    <name evidence="1" type="ORF">SpAn4DRAFT_0140</name>
</gene>
<protein>
    <submittedName>
        <fullName evidence="1">Uncharacterized protein</fullName>
    </submittedName>
</protein>
<dbReference type="AlphaFoldDB" id="A0A0U1L1X2"/>
<keyword evidence="2" id="KW-1185">Reference proteome</keyword>